<evidence type="ECO:0000256" key="4">
    <source>
        <dbReference type="RuleBase" id="RU000363"/>
    </source>
</evidence>
<evidence type="ECO:0000256" key="2">
    <source>
        <dbReference type="ARBA" id="ARBA00022857"/>
    </source>
</evidence>
<dbReference type="InterPro" id="IPR002347">
    <property type="entry name" value="SDR_fam"/>
</dbReference>
<evidence type="ECO:0008006" key="7">
    <source>
        <dbReference type="Google" id="ProtNLM"/>
    </source>
</evidence>
<dbReference type="PANTHER" id="PTHR43976">
    <property type="entry name" value="SHORT CHAIN DEHYDROGENASE"/>
    <property type="match status" value="1"/>
</dbReference>
<evidence type="ECO:0000313" key="6">
    <source>
        <dbReference type="Proteomes" id="UP001497453"/>
    </source>
</evidence>
<keyword evidence="3" id="KW-0560">Oxidoreductase</keyword>
<dbReference type="Proteomes" id="UP001497453">
    <property type="component" value="Chromosome 7"/>
</dbReference>
<protein>
    <recommendedName>
        <fullName evidence="7">NAD(P)-binding protein</fullName>
    </recommendedName>
</protein>
<dbReference type="PRINTS" id="PR00081">
    <property type="entry name" value="GDHRDH"/>
</dbReference>
<name>A0ABP1DYI3_9APHY</name>
<dbReference type="PRINTS" id="PR00080">
    <property type="entry name" value="SDRFAMILY"/>
</dbReference>
<evidence type="ECO:0000256" key="1">
    <source>
        <dbReference type="ARBA" id="ARBA00006484"/>
    </source>
</evidence>
<evidence type="ECO:0000256" key="3">
    <source>
        <dbReference type="ARBA" id="ARBA00023002"/>
    </source>
</evidence>
<comment type="similarity">
    <text evidence="1 4">Belongs to the short-chain dehydrogenases/reductases (SDR) family.</text>
</comment>
<evidence type="ECO:0000313" key="5">
    <source>
        <dbReference type="EMBL" id="CAL1712856.1"/>
    </source>
</evidence>
<sequence>MTETLPRVWLITGASSGFGFAMTKYALSKGDIAVATLRKPEVLDDLKAQYPAEQLLVVKLDVTKPEEVANAFTKTKEVFGRLDIVFNNAAFFVVGEVESTPEDVARSLFETNFWGASYVTREAIGFFRDVNKPGVGGRLLQISSQGGFFSFPGVAYYGATKYALEGLSQGLAGELDPEWNIKITIVEPGEFDTKVFTSNLVQPPIHPAYATKPHLPSNLFRQQYIAAPSKRQDPNKAVIKLYELASLENPPLRLPIGKDAIGFVKDQLEQVARDRESFAHWSDDLE</sequence>
<dbReference type="InterPro" id="IPR051911">
    <property type="entry name" value="SDR_oxidoreductase"/>
</dbReference>
<dbReference type="Gene3D" id="3.40.50.720">
    <property type="entry name" value="NAD(P)-binding Rossmann-like Domain"/>
    <property type="match status" value="1"/>
</dbReference>
<dbReference type="EMBL" id="OZ037950">
    <property type="protein sequence ID" value="CAL1712856.1"/>
    <property type="molecule type" value="Genomic_DNA"/>
</dbReference>
<accession>A0ABP1DYI3</accession>
<dbReference type="InterPro" id="IPR036291">
    <property type="entry name" value="NAD(P)-bd_dom_sf"/>
</dbReference>
<gene>
    <name evidence="5" type="ORF">GFSPODELE1_LOCUS9027</name>
</gene>
<dbReference type="PANTHER" id="PTHR43976:SF16">
    <property type="entry name" value="SHORT-CHAIN DEHYDROGENASE_REDUCTASE FAMILY PROTEIN"/>
    <property type="match status" value="1"/>
</dbReference>
<dbReference type="PROSITE" id="PS00061">
    <property type="entry name" value="ADH_SHORT"/>
    <property type="match status" value="1"/>
</dbReference>
<organism evidence="5 6">
    <name type="scientific">Somion occarium</name>
    <dbReference type="NCBI Taxonomy" id="3059160"/>
    <lineage>
        <taxon>Eukaryota</taxon>
        <taxon>Fungi</taxon>
        <taxon>Dikarya</taxon>
        <taxon>Basidiomycota</taxon>
        <taxon>Agaricomycotina</taxon>
        <taxon>Agaricomycetes</taxon>
        <taxon>Polyporales</taxon>
        <taxon>Cerrenaceae</taxon>
        <taxon>Somion</taxon>
    </lineage>
</organism>
<dbReference type="InterPro" id="IPR020904">
    <property type="entry name" value="Sc_DH/Rdtase_CS"/>
</dbReference>
<proteinExistence type="inferred from homology"/>
<dbReference type="CDD" id="cd05374">
    <property type="entry name" value="17beta-HSD-like_SDR_c"/>
    <property type="match status" value="1"/>
</dbReference>
<keyword evidence="2" id="KW-0521">NADP</keyword>
<keyword evidence="6" id="KW-1185">Reference proteome</keyword>
<dbReference type="Pfam" id="PF00106">
    <property type="entry name" value="adh_short"/>
    <property type="match status" value="1"/>
</dbReference>
<dbReference type="SUPFAM" id="SSF51735">
    <property type="entry name" value="NAD(P)-binding Rossmann-fold domains"/>
    <property type="match status" value="1"/>
</dbReference>
<reference evidence="6" key="1">
    <citation type="submission" date="2024-04" db="EMBL/GenBank/DDBJ databases">
        <authorList>
            <person name="Shaw F."/>
            <person name="Minotto A."/>
        </authorList>
    </citation>
    <scope>NUCLEOTIDE SEQUENCE [LARGE SCALE GENOMIC DNA]</scope>
</reference>